<feature type="region of interest" description="Disordered" evidence="1">
    <location>
        <begin position="1"/>
        <end position="20"/>
    </location>
</feature>
<gene>
    <name evidence="3" type="ordered locus">Hmuk_1740</name>
</gene>
<dbReference type="AlphaFoldDB" id="C7P432"/>
<proteinExistence type="predicted"/>
<dbReference type="SMART" id="SM00564">
    <property type="entry name" value="PQQ"/>
    <property type="match status" value="6"/>
</dbReference>
<dbReference type="Proteomes" id="UP000001746">
    <property type="component" value="Chromosome"/>
</dbReference>
<dbReference type="InterPro" id="IPR015943">
    <property type="entry name" value="WD40/YVTN_repeat-like_dom_sf"/>
</dbReference>
<dbReference type="KEGG" id="hmu:Hmuk_1740"/>
<accession>C7P432</accession>
<evidence type="ECO:0000313" key="3">
    <source>
        <dbReference type="EMBL" id="ACV47854.1"/>
    </source>
</evidence>
<dbReference type="eggNOG" id="arCOG02556">
    <property type="taxonomic scope" value="Archaea"/>
</dbReference>
<dbReference type="PANTHER" id="PTHR34512:SF30">
    <property type="entry name" value="OUTER MEMBRANE PROTEIN ASSEMBLY FACTOR BAMB"/>
    <property type="match status" value="1"/>
</dbReference>
<evidence type="ECO:0000259" key="2">
    <source>
        <dbReference type="Pfam" id="PF13360"/>
    </source>
</evidence>
<dbReference type="SUPFAM" id="SSF50998">
    <property type="entry name" value="Quinoprotein alcohol dehydrogenase-like"/>
    <property type="match status" value="2"/>
</dbReference>
<feature type="domain" description="Pyrrolo-quinoline quinone repeat" evidence="2">
    <location>
        <begin position="203"/>
        <end position="307"/>
    </location>
</feature>
<dbReference type="InterPro" id="IPR011047">
    <property type="entry name" value="Quinoprotein_ADH-like_sf"/>
</dbReference>
<dbReference type="Pfam" id="PF13360">
    <property type="entry name" value="PQQ_2"/>
    <property type="match status" value="2"/>
</dbReference>
<sequence>MVANGVSYPKRKKVGSGTDGRTEVSLRAIAREHLLQASFIHIGLNEAVMPSTRRQLLATTGLAVATAFGGRFAGAQTAVSSSANDWPMARYDAAGTASHPSGTGPKDEVEIVWSHESTAWFRGTTTPIRAGDTIYAAGRGLLALDTEDGERRFGASGPYQSSPARVSASLYDTDTLAVTAPTGVFGLNAGGGLDVPMRDEPVGLQRWRESSGETGFFGAPDHATPVVADGTIYTALPGTNSIAALDADNGSVQWRSTHHEDDNVSASFNRPAVRDDLVVASNWPGKVTAYHADDGTREWQREIDVQTVLAPVATASGVVVQTREDVRLLDLADGTTLWRAEFDANVTDSVPAVADGTVFAVDELGSMHALDLASGEVLWTTPFDGKTAPVVADGVVYAVRSGFELVGVDATSGDRLFTYRPSQVPLSAPIVGDGRLYAANRKRVIALEETA</sequence>
<dbReference type="Gene3D" id="2.130.10.10">
    <property type="entry name" value="YVTN repeat-like/Quinoprotein amine dehydrogenase"/>
    <property type="match status" value="1"/>
</dbReference>
<dbReference type="Gene3D" id="2.40.10.480">
    <property type="match status" value="3"/>
</dbReference>
<reference evidence="3 4" key="1">
    <citation type="journal article" date="2009" name="Stand. Genomic Sci.">
        <title>Complete genome sequence of Halomicrobium mukohataei type strain (arg-2).</title>
        <authorList>
            <person name="Tindall B.J."/>
            <person name="Schneider S."/>
            <person name="Lapidus A."/>
            <person name="Copeland A."/>
            <person name="Glavina Del Rio T."/>
            <person name="Nolan M."/>
            <person name="Lucas S."/>
            <person name="Chen F."/>
            <person name="Tice H."/>
            <person name="Cheng J.F."/>
            <person name="Saunders E."/>
            <person name="Bruce D."/>
            <person name="Goodwin L."/>
            <person name="Pitluck S."/>
            <person name="Mikhailova N."/>
            <person name="Pati A."/>
            <person name="Ivanova N."/>
            <person name="Mavrommatis K."/>
            <person name="Chen A."/>
            <person name="Palaniappan K."/>
            <person name="Chain P."/>
            <person name="Land M."/>
            <person name="Hauser L."/>
            <person name="Chang Y.J."/>
            <person name="Jeffries C.D."/>
            <person name="Brettin T."/>
            <person name="Han C."/>
            <person name="Rohde M."/>
            <person name="Goker M."/>
            <person name="Bristow J."/>
            <person name="Eisen J.A."/>
            <person name="Markowitz V."/>
            <person name="Hugenholtz P."/>
            <person name="Klenk H.P."/>
            <person name="Kyrpides N.C."/>
            <person name="Detter J.C."/>
        </authorList>
    </citation>
    <scope>NUCLEOTIDE SEQUENCE [LARGE SCALE GENOMIC DNA]</scope>
    <source>
        <strain evidence="4">ATCC 700874 / DSM 12286 / JCM 9738 / NCIMB 13541</strain>
    </source>
</reference>
<name>C7P432_HALMD</name>
<dbReference type="STRING" id="485914.Hmuk_1740"/>
<protein>
    <submittedName>
        <fullName evidence="3">Pyrrolo-quinoline quinone</fullName>
    </submittedName>
</protein>
<dbReference type="EMBL" id="CP001688">
    <property type="protein sequence ID" value="ACV47854.1"/>
    <property type="molecule type" value="Genomic_DNA"/>
</dbReference>
<organism evidence="3 4">
    <name type="scientific">Halomicrobium mukohataei (strain ATCC 700874 / DSM 12286 / JCM 9738 / NCIMB 13541)</name>
    <name type="common">Haloarcula mukohataei</name>
    <dbReference type="NCBI Taxonomy" id="485914"/>
    <lineage>
        <taxon>Archaea</taxon>
        <taxon>Methanobacteriati</taxon>
        <taxon>Methanobacteriota</taxon>
        <taxon>Stenosarchaea group</taxon>
        <taxon>Halobacteria</taxon>
        <taxon>Halobacteriales</taxon>
        <taxon>Haloarculaceae</taxon>
        <taxon>Halomicrobium</taxon>
    </lineage>
</organism>
<dbReference type="InterPro" id="IPR018391">
    <property type="entry name" value="PQQ_b-propeller_rpt"/>
</dbReference>
<evidence type="ECO:0000256" key="1">
    <source>
        <dbReference type="SAM" id="MobiDB-lite"/>
    </source>
</evidence>
<keyword evidence="4" id="KW-1185">Reference proteome</keyword>
<feature type="domain" description="Pyrrolo-quinoline quinone repeat" evidence="2">
    <location>
        <begin position="323"/>
        <end position="447"/>
    </location>
</feature>
<dbReference type="PANTHER" id="PTHR34512">
    <property type="entry name" value="CELL SURFACE PROTEIN"/>
    <property type="match status" value="1"/>
</dbReference>
<dbReference type="HOGENOM" id="CLU_027480_4_2_2"/>
<evidence type="ECO:0000313" key="4">
    <source>
        <dbReference type="Proteomes" id="UP000001746"/>
    </source>
</evidence>
<dbReference type="InterPro" id="IPR002372">
    <property type="entry name" value="PQQ_rpt_dom"/>
</dbReference>